<protein>
    <submittedName>
        <fullName evidence="2">RES domain-containing protein</fullName>
    </submittedName>
</protein>
<evidence type="ECO:0000313" key="3">
    <source>
        <dbReference type="Proteomes" id="UP000219452"/>
    </source>
</evidence>
<reference evidence="3" key="1">
    <citation type="submission" date="2017-09" db="EMBL/GenBank/DDBJ databases">
        <authorList>
            <person name="Varghese N."/>
            <person name="Submissions S."/>
        </authorList>
    </citation>
    <scope>NUCLEOTIDE SEQUENCE [LARGE SCALE GENOMIC DNA]</scope>
    <source>
        <strain evidence="3">DSM 29961</strain>
    </source>
</reference>
<sequence>MAICYRIQKSKHNSGTLSGIGASITGGRWNPVGTPMVYTSTTVSLCVLEILVHTDKSLLPNFPPHSLIKLEIPDECIREFHPDELLPGWTSIPPTDVSRFFLMPYLTTNSSLAFKVPSAVNPYEYNILLNPEHPDIGKVIEYPPIAFKFDQRFM</sequence>
<dbReference type="Pfam" id="PF08808">
    <property type="entry name" value="RES"/>
    <property type="match status" value="1"/>
</dbReference>
<feature type="domain" description="RES" evidence="1">
    <location>
        <begin position="16"/>
        <end position="143"/>
    </location>
</feature>
<organism evidence="2 3">
    <name type="scientific">Spirosoma fluviale</name>
    <dbReference type="NCBI Taxonomy" id="1597977"/>
    <lineage>
        <taxon>Bacteria</taxon>
        <taxon>Pseudomonadati</taxon>
        <taxon>Bacteroidota</taxon>
        <taxon>Cytophagia</taxon>
        <taxon>Cytophagales</taxon>
        <taxon>Cytophagaceae</taxon>
        <taxon>Spirosoma</taxon>
    </lineage>
</organism>
<evidence type="ECO:0000313" key="2">
    <source>
        <dbReference type="EMBL" id="SOD80926.1"/>
    </source>
</evidence>
<keyword evidence="3" id="KW-1185">Reference proteome</keyword>
<dbReference type="InterPro" id="IPR014914">
    <property type="entry name" value="RES_dom"/>
</dbReference>
<evidence type="ECO:0000259" key="1">
    <source>
        <dbReference type="SMART" id="SM00953"/>
    </source>
</evidence>
<dbReference type="RefSeq" id="WP_097125233.1">
    <property type="nucleotide sequence ID" value="NZ_OCNH01000001.1"/>
</dbReference>
<name>A0A286FCU9_9BACT</name>
<dbReference type="Proteomes" id="UP000219452">
    <property type="component" value="Unassembled WGS sequence"/>
</dbReference>
<dbReference type="AlphaFoldDB" id="A0A286FCU9"/>
<accession>A0A286FCU9</accession>
<proteinExistence type="predicted"/>
<dbReference type="EMBL" id="OCNH01000001">
    <property type="protein sequence ID" value="SOD80926.1"/>
    <property type="molecule type" value="Genomic_DNA"/>
</dbReference>
<dbReference type="OrthoDB" id="9789501at2"/>
<gene>
    <name evidence="2" type="ORF">SAMN06269250_1613</name>
</gene>
<dbReference type="SMART" id="SM00953">
    <property type="entry name" value="RES"/>
    <property type="match status" value="1"/>
</dbReference>